<sequence>MHYETEQPDKIRATSRSATRRASSARTPDGARMCWPWEWLDLAM</sequence>
<accession>A0A1Z1WSC7</accession>
<evidence type="ECO:0000313" key="3">
    <source>
        <dbReference type="Proteomes" id="UP000195880"/>
    </source>
</evidence>
<dbReference type="EMBL" id="CP021748">
    <property type="protein sequence ID" value="ARX89336.1"/>
    <property type="molecule type" value="Genomic_DNA"/>
</dbReference>
<name>A0A1Z1WSC7_9ACTN</name>
<feature type="compositionally biased region" description="Low complexity" evidence="1">
    <location>
        <begin position="14"/>
        <end position="27"/>
    </location>
</feature>
<gene>
    <name evidence="2" type="ORF">SMD44_08823</name>
</gene>
<dbReference type="KEGG" id="salf:SMD44_08823"/>
<evidence type="ECO:0000256" key="1">
    <source>
        <dbReference type="SAM" id="MobiDB-lite"/>
    </source>
</evidence>
<feature type="compositionally biased region" description="Basic and acidic residues" evidence="1">
    <location>
        <begin position="1"/>
        <end position="12"/>
    </location>
</feature>
<feature type="region of interest" description="Disordered" evidence="1">
    <location>
        <begin position="1"/>
        <end position="30"/>
    </location>
</feature>
<protein>
    <submittedName>
        <fullName evidence="2">Uncharacterized protein</fullName>
    </submittedName>
</protein>
<dbReference type="Proteomes" id="UP000195880">
    <property type="component" value="Chromosome"/>
</dbReference>
<reference evidence="2 3" key="1">
    <citation type="submission" date="2017-05" db="EMBL/GenBank/DDBJ databases">
        <title>Streptomyces alboflavus Genome sequencing and assembly.</title>
        <authorList>
            <person name="Wang Y."/>
            <person name="Du B."/>
            <person name="Ding Y."/>
            <person name="Liu H."/>
            <person name="Hou Q."/>
            <person name="Liu K."/>
            <person name="Wang C."/>
            <person name="Yao L."/>
        </authorList>
    </citation>
    <scope>NUCLEOTIDE SEQUENCE [LARGE SCALE GENOMIC DNA]</scope>
    <source>
        <strain evidence="2 3">MDJK44</strain>
    </source>
</reference>
<keyword evidence="3" id="KW-1185">Reference proteome</keyword>
<organism evidence="2 3">
    <name type="scientific">Streptomyces alboflavus</name>
    <dbReference type="NCBI Taxonomy" id="67267"/>
    <lineage>
        <taxon>Bacteria</taxon>
        <taxon>Bacillati</taxon>
        <taxon>Actinomycetota</taxon>
        <taxon>Actinomycetes</taxon>
        <taxon>Kitasatosporales</taxon>
        <taxon>Streptomycetaceae</taxon>
        <taxon>Streptomyces</taxon>
    </lineage>
</organism>
<proteinExistence type="predicted"/>
<evidence type="ECO:0000313" key="2">
    <source>
        <dbReference type="EMBL" id="ARX89336.1"/>
    </source>
</evidence>
<dbReference type="AlphaFoldDB" id="A0A1Z1WSC7"/>